<keyword evidence="2" id="KW-1185">Reference proteome</keyword>
<organism evidence="1 2">
    <name type="scientific">Lymnaea stagnalis</name>
    <name type="common">Great pond snail</name>
    <name type="synonym">Helix stagnalis</name>
    <dbReference type="NCBI Taxonomy" id="6523"/>
    <lineage>
        <taxon>Eukaryota</taxon>
        <taxon>Metazoa</taxon>
        <taxon>Spiralia</taxon>
        <taxon>Lophotrochozoa</taxon>
        <taxon>Mollusca</taxon>
        <taxon>Gastropoda</taxon>
        <taxon>Heterobranchia</taxon>
        <taxon>Euthyneura</taxon>
        <taxon>Panpulmonata</taxon>
        <taxon>Hygrophila</taxon>
        <taxon>Lymnaeoidea</taxon>
        <taxon>Lymnaeidae</taxon>
        <taxon>Lymnaea</taxon>
    </lineage>
</organism>
<reference evidence="1 2" key="1">
    <citation type="submission" date="2024-04" db="EMBL/GenBank/DDBJ databases">
        <authorList>
            <consortium name="Genoscope - CEA"/>
            <person name="William W."/>
        </authorList>
    </citation>
    <scope>NUCLEOTIDE SEQUENCE [LARGE SCALE GENOMIC DNA]</scope>
</reference>
<dbReference type="PANTHER" id="PTHR28678:SF1">
    <property type="entry name" value="CODANIN-1"/>
    <property type="match status" value="1"/>
</dbReference>
<dbReference type="GO" id="GO:0006325">
    <property type="term" value="P:chromatin organization"/>
    <property type="evidence" value="ECO:0007669"/>
    <property type="project" value="TreeGrafter"/>
</dbReference>
<dbReference type="Proteomes" id="UP001497497">
    <property type="component" value="Unassembled WGS sequence"/>
</dbReference>
<accession>A0AAV2HJ54</accession>
<comment type="caution">
    <text evidence="1">The sequence shown here is derived from an EMBL/GenBank/DDBJ whole genome shotgun (WGS) entry which is preliminary data.</text>
</comment>
<gene>
    <name evidence="1" type="ORF">GSLYS_00007978001</name>
</gene>
<dbReference type="EMBL" id="CAXITT010000159">
    <property type="protein sequence ID" value="CAL1534018.1"/>
    <property type="molecule type" value="Genomic_DNA"/>
</dbReference>
<sequence length="216" mass="25512">MYFLIQLLTCSEIDRALLQFVDDHCGGTYFRSVHNGVYFAVTVIKRLKSLFLALDRTFLELLATSQRIELFSPKLHKFFLKAVESRNKDPVLSSNMEYNTFNPENDGAQSFPDANHFHVFKCQRDNFFAFYRHYHDTNNIYEFKIENQIQYVYDGCTPEQNSMVNLVHLAQLFLDHMILCCVHQSGEKVDLFKLIQSKDQDEKLFKTLYETFCQMH</sequence>
<evidence type="ECO:0000313" key="1">
    <source>
        <dbReference type="EMBL" id="CAL1534018.1"/>
    </source>
</evidence>
<name>A0AAV2HJ54_LYMST</name>
<protein>
    <submittedName>
        <fullName evidence="1">Uncharacterized protein</fullName>
    </submittedName>
</protein>
<feature type="non-terminal residue" evidence="1">
    <location>
        <position position="216"/>
    </location>
</feature>
<dbReference type="PANTHER" id="PTHR28678">
    <property type="entry name" value="CODANIN-1"/>
    <property type="match status" value="1"/>
</dbReference>
<proteinExistence type="predicted"/>
<dbReference type="InterPro" id="IPR040031">
    <property type="entry name" value="Codanin-1"/>
</dbReference>
<evidence type="ECO:0000313" key="2">
    <source>
        <dbReference type="Proteomes" id="UP001497497"/>
    </source>
</evidence>
<dbReference type="AlphaFoldDB" id="A0AAV2HJ54"/>
<dbReference type="GO" id="GO:0005634">
    <property type="term" value="C:nucleus"/>
    <property type="evidence" value="ECO:0007669"/>
    <property type="project" value="TreeGrafter"/>
</dbReference>